<comment type="caution">
    <text evidence="5">The sequence shown here is derived from an EMBL/GenBank/DDBJ whole genome shotgun (WGS) entry which is preliminary data.</text>
</comment>
<keyword evidence="1 2" id="KW-0597">Phosphoprotein</keyword>
<dbReference type="AlphaFoldDB" id="A0A936ZDU1"/>
<dbReference type="Pfam" id="PF00072">
    <property type="entry name" value="Response_reg"/>
    <property type="match status" value="1"/>
</dbReference>
<feature type="modified residue" description="4-aspartylphosphate" evidence="2">
    <location>
        <position position="88"/>
    </location>
</feature>
<evidence type="ECO:0000256" key="3">
    <source>
        <dbReference type="SAM" id="MobiDB-lite"/>
    </source>
</evidence>
<feature type="region of interest" description="Disordered" evidence="3">
    <location>
        <begin position="1"/>
        <end position="41"/>
    </location>
</feature>
<gene>
    <name evidence="5" type="ORF">JI739_02010</name>
</gene>
<accession>A0A936ZDU1</accession>
<dbReference type="EMBL" id="JAEQNA010000001">
    <property type="protein sequence ID" value="MBL0419112.1"/>
    <property type="molecule type" value="Genomic_DNA"/>
</dbReference>
<dbReference type="PROSITE" id="PS50110">
    <property type="entry name" value="RESPONSE_REGULATORY"/>
    <property type="match status" value="1"/>
</dbReference>
<dbReference type="RefSeq" id="WP_201682165.1">
    <property type="nucleotide sequence ID" value="NZ_JAEQNA010000001.1"/>
</dbReference>
<evidence type="ECO:0000256" key="1">
    <source>
        <dbReference type="ARBA" id="ARBA00022553"/>
    </source>
</evidence>
<dbReference type="Proteomes" id="UP000613011">
    <property type="component" value="Unassembled WGS sequence"/>
</dbReference>
<keyword evidence="6" id="KW-1185">Reference proteome</keyword>
<dbReference type="Gene3D" id="3.40.50.2300">
    <property type="match status" value="1"/>
</dbReference>
<dbReference type="InterPro" id="IPR011006">
    <property type="entry name" value="CheY-like_superfamily"/>
</dbReference>
<dbReference type="PANTHER" id="PTHR44591">
    <property type="entry name" value="STRESS RESPONSE REGULATOR PROTEIN 1"/>
    <property type="match status" value="1"/>
</dbReference>
<evidence type="ECO:0000313" key="5">
    <source>
        <dbReference type="EMBL" id="MBL0419112.1"/>
    </source>
</evidence>
<dbReference type="InterPro" id="IPR001789">
    <property type="entry name" value="Sig_transdc_resp-reg_receiver"/>
</dbReference>
<reference evidence="5" key="1">
    <citation type="submission" date="2021-01" db="EMBL/GenBank/DDBJ databases">
        <title>Ramlibacter sp. strain AW1 16S ribosomal RNA gene Genome sequencing and assembly.</title>
        <authorList>
            <person name="Kang M."/>
        </authorList>
    </citation>
    <scope>NUCLEOTIDE SEQUENCE</scope>
    <source>
        <strain evidence="5">AW1</strain>
    </source>
</reference>
<evidence type="ECO:0000313" key="6">
    <source>
        <dbReference type="Proteomes" id="UP000613011"/>
    </source>
</evidence>
<protein>
    <submittedName>
        <fullName evidence="5">Response regulator</fullName>
    </submittedName>
</protein>
<evidence type="ECO:0000259" key="4">
    <source>
        <dbReference type="PROSITE" id="PS50110"/>
    </source>
</evidence>
<dbReference type="PANTHER" id="PTHR44591:SF3">
    <property type="entry name" value="RESPONSE REGULATORY DOMAIN-CONTAINING PROTEIN"/>
    <property type="match status" value="1"/>
</dbReference>
<dbReference type="SUPFAM" id="SSF52172">
    <property type="entry name" value="CheY-like"/>
    <property type="match status" value="1"/>
</dbReference>
<feature type="domain" description="Response regulatory" evidence="4">
    <location>
        <begin position="39"/>
        <end position="155"/>
    </location>
</feature>
<dbReference type="GO" id="GO:0000160">
    <property type="term" value="P:phosphorelay signal transduction system"/>
    <property type="evidence" value="ECO:0007669"/>
    <property type="project" value="InterPro"/>
</dbReference>
<organism evidence="5 6">
    <name type="scientific">Ramlibacter aurantiacus</name>
    <dbReference type="NCBI Taxonomy" id="2801330"/>
    <lineage>
        <taxon>Bacteria</taxon>
        <taxon>Pseudomonadati</taxon>
        <taxon>Pseudomonadota</taxon>
        <taxon>Betaproteobacteria</taxon>
        <taxon>Burkholderiales</taxon>
        <taxon>Comamonadaceae</taxon>
        <taxon>Ramlibacter</taxon>
    </lineage>
</organism>
<dbReference type="SMART" id="SM00448">
    <property type="entry name" value="REC"/>
    <property type="match status" value="1"/>
</dbReference>
<name>A0A936ZDU1_9BURK</name>
<evidence type="ECO:0000256" key="2">
    <source>
        <dbReference type="PROSITE-ProRule" id="PRU00169"/>
    </source>
</evidence>
<proteinExistence type="predicted"/>
<dbReference type="InterPro" id="IPR050595">
    <property type="entry name" value="Bact_response_regulator"/>
</dbReference>
<sequence length="167" mass="18212">MRQTHTARHPSVPPSRQLMGGKSTRHQRRTPASRNRAPGVLIVDPSGERRDLLAQLLEWHGFEVYMASSVDVAVVAARKFRPHAVLLDISRPGMDAEATARMLRHRSGLHHAFIAGLSSFTSATHARIPGEAGLDATLVKPLRIDDLLARLQSAGIAVSAVQPAERQ</sequence>